<evidence type="ECO:0000256" key="3">
    <source>
        <dbReference type="ARBA" id="ARBA00022979"/>
    </source>
</evidence>
<dbReference type="AlphaFoldDB" id="A0A7R9G9G9"/>
<evidence type="ECO:0000256" key="1">
    <source>
        <dbReference type="ARBA" id="ARBA00005232"/>
    </source>
</evidence>
<dbReference type="GO" id="GO:0008292">
    <property type="term" value="P:acetylcholine biosynthetic process"/>
    <property type="evidence" value="ECO:0007669"/>
    <property type="project" value="TreeGrafter"/>
</dbReference>
<dbReference type="GO" id="GO:0005525">
    <property type="term" value="F:GTP binding"/>
    <property type="evidence" value="ECO:0007669"/>
    <property type="project" value="InterPro"/>
</dbReference>
<sequence>MDDLKMLPKLPLPALGQTLDRYLAAVQALVSPSQFQRTKRLVEQFSSGSDLGPRIQKELTRKRDKEDNWHEPSSPCDGKQMSSVGSIPAMGSDSQPKVVGEEVRHGAAIIYGAYSWWMDDMYFNIKLPVVINSSPGWTFPRQKYSNEEGKLHYASKFIGKLLEYKDILDRRAWPVDRAAAREKGQPLCMEQYYRFFTSYRVPGVEKDHLRSTASLSTDNQHIIVAKDNEFFKVVVKKDGEWLQESSITAQLKWLHENEQPDAETVGILTSMKRDSWAEVRQVMLKDPVNAESMEEIETCLFLVCFDKPLPVTFNRRNIGEERDESNVALQMLHGGGTKFNSCNRWFDKTAQFIFTTDGHIGLCFEHSALEGIAIVQIMDRLLTTLDSSEEPKEKIQFNDLNKGRKLKWRLNRETQAKIQEALFEMDVACKDVDLKIHRYKGYGKNFPKKCRCSPDAYIQVALQIAHYKLHGRLVATYESASTRRFRFGRVDNIRAATLDALHLAQAMIPDSGYTDSEKKKLFEQAIKTQTDIMIQNILGEGIDIHLLGLREMGKEMVFSGIELFDDPSYKTANHFALSTSQVPTGTDSYVYYAAVVPDGYGTSYNPHEEEIVFCISSFKSCPTTRPPAAGKSSLLTRVMKSAEEFPKNYQMTPGIEISTKIIQIPDTDDRVEFIFFDLSGHSFYSKLVHRVAIQPSLFIAVYDVTEENALTAVSDWIEFVKKMGGDVSVPGVLIANKTDLQDLRVISPKKDGKGLEEPFFYLANEWYKLYLEKADGFRTYMVNS</sequence>
<dbReference type="InterPro" id="IPR039551">
    <property type="entry name" value="Cho/carn_acyl_trans"/>
</dbReference>
<evidence type="ECO:0000256" key="6">
    <source>
        <dbReference type="ARBA" id="ARBA00040495"/>
    </source>
</evidence>
<dbReference type="EC" id="2.3.1.6" evidence="5"/>
<evidence type="ECO:0000256" key="7">
    <source>
        <dbReference type="PIRSR" id="PIRSR600542-1"/>
    </source>
</evidence>
<protein>
    <recommendedName>
        <fullName evidence="6">Choline O-acetyltransferase</fullName>
        <ecNumber evidence="5">2.3.1.6</ecNumber>
    </recommendedName>
</protein>
<organism evidence="10">
    <name type="scientific">Notodromas monacha</name>
    <dbReference type="NCBI Taxonomy" id="399045"/>
    <lineage>
        <taxon>Eukaryota</taxon>
        <taxon>Metazoa</taxon>
        <taxon>Ecdysozoa</taxon>
        <taxon>Arthropoda</taxon>
        <taxon>Crustacea</taxon>
        <taxon>Oligostraca</taxon>
        <taxon>Ostracoda</taxon>
        <taxon>Podocopa</taxon>
        <taxon>Podocopida</taxon>
        <taxon>Cypridocopina</taxon>
        <taxon>Cypridoidea</taxon>
        <taxon>Cyprididae</taxon>
        <taxon>Notodromas</taxon>
    </lineage>
</organism>
<dbReference type="GO" id="GO:0004102">
    <property type="term" value="F:choline O-acetyltransferase activity"/>
    <property type="evidence" value="ECO:0007669"/>
    <property type="project" value="UniProtKB-EC"/>
</dbReference>
<dbReference type="EMBL" id="OA882241">
    <property type="protein sequence ID" value="CAD7274104.1"/>
    <property type="molecule type" value="Genomic_DNA"/>
</dbReference>
<dbReference type="Pfam" id="PF00071">
    <property type="entry name" value="Ras"/>
    <property type="match status" value="1"/>
</dbReference>
<dbReference type="InterPro" id="IPR023213">
    <property type="entry name" value="CAT-like_dom_sf"/>
</dbReference>
<dbReference type="GO" id="GO:0045202">
    <property type="term" value="C:synapse"/>
    <property type="evidence" value="ECO:0007669"/>
    <property type="project" value="GOC"/>
</dbReference>
<evidence type="ECO:0000256" key="2">
    <source>
        <dbReference type="ARBA" id="ARBA00022679"/>
    </source>
</evidence>
<evidence type="ECO:0000259" key="9">
    <source>
        <dbReference type="Pfam" id="PF00755"/>
    </source>
</evidence>
<dbReference type="SUPFAM" id="SSF52777">
    <property type="entry name" value="CoA-dependent acyltransferases"/>
    <property type="match status" value="3"/>
</dbReference>
<evidence type="ECO:0000313" key="11">
    <source>
        <dbReference type="Proteomes" id="UP000678499"/>
    </source>
</evidence>
<dbReference type="Gene3D" id="3.30.559.10">
    <property type="entry name" value="Chloramphenicol acetyltransferase-like domain"/>
    <property type="match status" value="2"/>
</dbReference>
<dbReference type="InterPro" id="IPR000542">
    <property type="entry name" value="Carn_acyl_trans"/>
</dbReference>
<dbReference type="SMART" id="SM00175">
    <property type="entry name" value="RAB"/>
    <property type="match status" value="1"/>
</dbReference>
<dbReference type="Gene3D" id="3.30.559.70">
    <property type="entry name" value="Choline/Carnitine o-acyltransferase, domain 2"/>
    <property type="match status" value="1"/>
</dbReference>
<dbReference type="PANTHER" id="PTHR22589">
    <property type="entry name" value="CARNITINE O-ACYLTRANSFERASE"/>
    <property type="match status" value="1"/>
</dbReference>
<evidence type="ECO:0000256" key="5">
    <source>
        <dbReference type="ARBA" id="ARBA00039091"/>
    </source>
</evidence>
<keyword evidence="11" id="KW-1185">Reference proteome</keyword>
<evidence type="ECO:0000313" key="10">
    <source>
        <dbReference type="EMBL" id="CAD7274104.1"/>
    </source>
</evidence>
<dbReference type="Pfam" id="PF00755">
    <property type="entry name" value="Carn_acyltransf"/>
    <property type="match status" value="2"/>
</dbReference>
<reference evidence="10" key="1">
    <citation type="submission" date="2020-11" db="EMBL/GenBank/DDBJ databases">
        <authorList>
            <person name="Tran Van P."/>
        </authorList>
    </citation>
    <scope>NUCLEOTIDE SEQUENCE</scope>
</reference>
<dbReference type="GO" id="GO:0043005">
    <property type="term" value="C:neuron projection"/>
    <property type="evidence" value="ECO:0007669"/>
    <property type="project" value="TreeGrafter"/>
</dbReference>
<feature type="region of interest" description="Disordered" evidence="8">
    <location>
        <begin position="46"/>
        <end position="95"/>
    </location>
</feature>
<feature type="domain" description="Choline/carnitine acyltransferase" evidence="9">
    <location>
        <begin position="115"/>
        <end position="624"/>
    </location>
</feature>
<keyword evidence="2" id="KW-0808">Transferase</keyword>
<gene>
    <name evidence="10" type="ORF">NMOB1V02_LOCUS1959</name>
</gene>
<dbReference type="SUPFAM" id="SSF52540">
    <property type="entry name" value="P-loop containing nucleoside triphosphate hydrolases"/>
    <property type="match status" value="1"/>
</dbReference>
<dbReference type="Gene3D" id="3.40.50.300">
    <property type="entry name" value="P-loop containing nucleotide triphosphate hydrolases"/>
    <property type="match status" value="1"/>
</dbReference>
<dbReference type="GO" id="GO:0005737">
    <property type="term" value="C:cytoplasm"/>
    <property type="evidence" value="ECO:0007669"/>
    <property type="project" value="TreeGrafter"/>
</dbReference>
<feature type="compositionally biased region" description="Basic and acidic residues" evidence="8">
    <location>
        <begin position="55"/>
        <end position="70"/>
    </location>
</feature>
<proteinExistence type="inferred from homology"/>
<dbReference type="InterPro" id="IPR001806">
    <property type="entry name" value="Small_GTPase"/>
</dbReference>
<dbReference type="SMART" id="SM00173">
    <property type="entry name" value="RAS"/>
    <property type="match status" value="1"/>
</dbReference>
<comment type="similarity">
    <text evidence="1">Belongs to the carnitine/choline acetyltransferase family.</text>
</comment>
<dbReference type="GO" id="GO:0003924">
    <property type="term" value="F:GTPase activity"/>
    <property type="evidence" value="ECO:0007669"/>
    <property type="project" value="InterPro"/>
</dbReference>
<keyword evidence="3" id="KW-0530">Neurotransmitter biosynthesis</keyword>
<dbReference type="PROSITE" id="PS00439">
    <property type="entry name" value="ACYLTRANSF_C_1"/>
    <property type="match status" value="1"/>
</dbReference>
<evidence type="ECO:0000256" key="4">
    <source>
        <dbReference type="ARBA" id="ARBA00023315"/>
    </source>
</evidence>
<dbReference type="PANTHER" id="PTHR22589:SF14">
    <property type="entry name" value="CHOLINE O-ACETYLTRANSFERASE"/>
    <property type="match status" value="1"/>
</dbReference>
<dbReference type="OrthoDB" id="240216at2759"/>
<feature type="active site" description="Proton acceptor" evidence="7">
    <location>
        <position position="366"/>
    </location>
</feature>
<dbReference type="Proteomes" id="UP000678499">
    <property type="component" value="Unassembled WGS sequence"/>
</dbReference>
<accession>A0A7R9G9G9</accession>
<dbReference type="InterPro" id="IPR027417">
    <property type="entry name" value="P-loop_NTPase"/>
</dbReference>
<name>A0A7R9G9G9_9CRUS</name>
<dbReference type="EMBL" id="CAJPEX010000204">
    <property type="protein sequence ID" value="CAG0914256.1"/>
    <property type="molecule type" value="Genomic_DNA"/>
</dbReference>
<dbReference type="InterPro" id="IPR042231">
    <property type="entry name" value="Cho/carn_acyl_trans_2"/>
</dbReference>
<keyword evidence="4" id="KW-0012">Acyltransferase</keyword>
<feature type="domain" description="Choline/carnitine acyltransferase" evidence="9">
    <location>
        <begin position="10"/>
        <end position="71"/>
    </location>
</feature>
<evidence type="ECO:0000256" key="8">
    <source>
        <dbReference type="SAM" id="MobiDB-lite"/>
    </source>
</evidence>
<dbReference type="GO" id="GO:0007274">
    <property type="term" value="P:neuromuscular synaptic transmission"/>
    <property type="evidence" value="ECO:0007669"/>
    <property type="project" value="TreeGrafter"/>
</dbReference>